<gene>
    <name evidence="1" type="ORF">PXEA_LOCUS8011</name>
</gene>
<keyword evidence="2" id="KW-1185">Reference proteome</keyword>
<accession>A0A448WLD7</accession>
<dbReference type="Proteomes" id="UP000784294">
    <property type="component" value="Unassembled WGS sequence"/>
</dbReference>
<dbReference type="EMBL" id="CAAALY010021625">
    <property type="protein sequence ID" value="VEL14571.1"/>
    <property type="molecule type" value="Genomic_DNA"/>
</dbReference>
<proteinExistence type="predicted"/>
<protein>
    <submittedName>
        <fullName evidence="1">Uncharacterized protein</fullName>
    </submittedName>
</protein>
<comment type="caution">
    <text evidence="1">The sequence shown here is derived from an EMBL/GenBank/DDBJ whole genome shotgun (WGS) entry which is preliminary data.</text>
</comment>
<dbReference type="AlphaFoldDB" id="A0A448WLD7"/>
<organism evidence="1 2">
    <name type="scientific">Protopolystoma xenopodis</name>
    <dbReference type="NCBI Taxonomy" id="117903"/>
    <lineage>
        <taxon>Eukaryota</taxon>
        <taxon>Metazoa</taxon>
        <taxon>Spiralia</taxon>
        <taxon>Lophotrochozoa</taxon>
        <taxon>Platyhelminthes</taxon>
        <taxon>Monogenea</taxon>
        <taxon>Polyopisthocotylea</taxon>
        <taxon>Polystomatidea</taxon>
        <taxon>Polystomatidae</taxon>
        <taxon>Protopolystoma</taxon>
    </lineage>
</organism>
<sequence>MLTPISTRRHLSNPVCHVKNPEAKAVHIGDSDPHWDSGTTKPSSPACSRRAVCRLINWPTTTVATLDSPLSSSFLATKLDCTSVLLAPASKSLPHQHHHHTNSWNFANRTMSPNRKSWPDAEIELEGHANFERKDSISTSELENNEGHIQISPNQMRDSYPACTDKLNLVTGGAGRPTGITKVEQTVSLLPSNRYWSDSERLSSAISHTLLLEAEARTLLS</sequence>
<reference evidence="1" key="1">
    <citation type="submission" date="2018-11" db="EMBL/GenBank/DDBJ databases">
        <authorList>
            <consortium name="Pathogen Informatics"/>
        </authorList>
    </citation>
    <scope>NUCLEOTIDE SEQUENCE</scope>
</reference>
<name>A0A448WLD7_9PLAT</name>
<evidence type="ECO:0000313" key="1">
    <source>
        <dbReference type="EMBL" id="VEL14571.1"/>
    </source>
</evidence>
<evidence type="ECO:0000313" key="2">
    <source>
        <dbReference type="Proteomes" id="UP000784294"/>
    </source>
</evidence>